<name>A0ABU9EVA1_9STAP</name>
<dbReference type="SUPFAM" id="SSF55653">
    <property type="entry name" value="Ribosomal protein L9 C-domain"/>
    <property type="match status" value="1"/>
</dbReference>
<dbReference type="Proteomes" id="UP001380601">
    <property type="component" value="Unassembled WGS sequence"/>
</dbReference>
<gene>
    <name evidence="7 10" type="primary">rplI</name>
    <name evidence="10" type="ORF">AADA34_00380</name>
</gene>
<sequence>MKVIFTQDVKGKGKKGEVKDVPVGYANNFLFKKNVAVEATPGNLKQLQQQNKRAEQEREQEIEDAKALKKKLEDIEVEVTAKSGEGGKLFGSVSTKQIAQALQKQNDIKIDKRKMDLPNGIHALGYTNVPVKLDKEVDGTIRVHTVEQ</sequence>
<dbReference type="RefSeq" id="WP_341610897.1">
    <property type="nucleotide sequence ID" value="NZ_JBBWSC010000001.1"/>
</dbReference>
<keyword evidence="2 7" id="KW-0699">rRNA-binding</keyword>
<dbReference type="GO" id="GO:0005840">
    <property type="term" value="C:ribosome"/>
    <property type="evidence" value="ECO:0007669"/>
    <property type="project" value="UniProtKB-KW"/>
</dbReference>
<organism evidence="10 11">
    <name type="scientific">Staphylococcus debuckii</name>
    <dbReference type="NCBI Taxonomy" id="2044912"/>
    <lineage>
        <taxon>Bacteria</taxon>
        <taxon>Bacillati</taxon>
        <taxon>Bacillota</taxon>
        <taxon>Bacilli</taxon>
        <taxon>Bacillales</taxon>
        <taxon>Staphylococcaceae</taxon>
        <taxon>Staphylococcus</taxon>
    </lineage>
</organism>
<comment type="function">
    <text evidence="7">Binds to the 23S rRNA.</text>
</comment>
<protein>
    <recommendedName>
        <fullName evidence="6 7">Large ribosomal subunit protein bL9</fullName>
    </recommendedName>
</protein>
<dbReference type="InterPro" id="IPR020070">
    <property type="entry name" value="Ribosomal_bL9_N"/>
</dbReference>
<evidence type="ECO:0000259" key="9">
    <source>
        <dbReference type="PROSITE" id="PS00651"/>
    </source>
</evidence>
<dbReference type="PANTHER" id="PTHR21368">
    <property type="entry name" value="50S RIBOSOMAL PROTEIN L9"/>
    <property type="match status" value="1"/>
</dbReference>
<dbReference type="InterPro" id="IPR020069">
    <property type="entry name" value="Ribosomal_bL9_C"/>
</dbReference>
<keyword evidence="5 7" id="KW-0687">Ribonucleoprotein</keyword>
<dbReference type="EMBL" id="JBBWSC010000001">
    <property type="protein sequence ID" value="MEL0537179.1"/>
    <property type="molecule type" value="Genomic_DNA"/>
</dbReference>
<keyword evidence="8" id="KW-0175">Coiled coil</keyword>
<evidence type="ECO:0000256" key="8">
    <source>
        <dbReference type="SAM" id="Coils"/>
    </source>
</evidence>
<dbReference type="Gene3D" id="3.40.5.10">
    <property type="entry name" value="Ribosomal protein L9, N-terminal domain"/>
    <property type="match status" value="1"/>
</dbReference>
<evidence type="ECO:0000313" key="11">
    <source>
        <dbReference type="Proteomes" id="UP001380601"/>
    </source>
</evidence>
<dbReference type="InterPro" id="IPR036791">
    <property type="entry name" value="Ribosomal_bL9_C_sf"/>
</dbReference>
<evidence type="ECO:0000256" key="2">
    <source>
        <dbReference type="ARBA" id="ARBA00022730"/>
    </source>
</evidence>
<dbReference type="InterPro" id="IPR009027">
    <property type="entry name" value="Ribosomal_bL9/RNase_H1_N"/>
</dbReference>
<dbReference type="HAMAP" id="MF_00503">
    <property type="entry name" value="Ribosomal_bL9"/>
    <property type="match status" value="1"/>
</dbReference>
<evidence type="ECO:0000256" key="5">
    <source>
        <dbReference type="ARBA" id="ARBA00023274"/>
    </source>
</evidence>
<feature type="coiled-coil region" evidence="8">
    <location>
        <begin position="37"/>
        <end position="85"/>
    </location>
</feature>
<comment type="similarity">
    <text evidence="1 7">Belongs to the bacterial ribosomal protein bL9 family.</text>
</comment>
<reference evidence="10 11" key="1">
    <citation type="submission" date="2024-04" db="EMBL/GenBank/DDBJ databases">
        <title>Staphylococcus debuckii a clinical isolate.</title>
        <authorList>
            <person name="Magnan C."/>
            <person name="Plumet L."/>
            <person name="Morsli M."/>
            <person name="Molle V."/>
            <person name="Lavigne J.-P."/>
        </authorList>
    </citation>
    <scope>NUCLEOTIDE SEQUENCE [LARGE SCALE GENOMIC DNA]</scope>
    <source>
        <strain evidence="10 11">NSD001</strain>
    </source>
</reference>
<dbReference type="InterPro" id="IPR020594">
    <property type="entry name" value="Ribosomal_bL9_bac/chp"/>
</dbReference>
<evidence type="ECO:0000256" key="4">
    <source>
        <dbReference type="ARBA" id="ARBA00022980"/>
    </source>
</evidence>
<evidence type="ECO:0000313" key="10">
    <source>
        <dbReference type="EMBL" id="MEL0537179.1"/>
    </source>
</evidence>
<dbReference type="InterPro" id="IPR000244">
    <property type="entry name" value="Ribosomal_bL9"/>
</dbReference>
<dbReference type="InterPro" id="IPR036935">
    <property type="entry name" value="Ribosomal_bL9_N_sf"/>
</dbReference>
<keyword evidence="11" id="KW-1185">Reference proteome</keyword>
<dbReference type="Gene3D" id="3.10.430.100">
    <property type="entry name" value="Ribosomal protein L9, C-terminal domain"/>
    <property type="match status" value="1"/>
</dbReference>
<evidence type="ECO:0000256" key="3">
    <source>
        <dbReference type="ARBA" id="ARBA00022884"/>
    </source>
</evidence>
<dbReference type="Pfam" id="PF01281">
    <property type="entry name" value="Ribosomal_L9_N"/>
    <property type="match status" value="1"/>
</dbReference>
<feature type="domain" description="Ribosomal protein L9" evidence="9">
    <location>
        <begin position="13"/>
        <end position="40"/>
    </location>
</feature>
<evidence type="ECO:0000256" key="6">
    <source>
        <dbReference type="ARBA" id="ARBA00035292"/>
    </source>
</evidence>
<comment type="caution">
    <text evidence="10">The sequence shown here is derived from an EMBL/GenBank/DDBJ whole genome shotgun (WGS) entry which is preliminary data.</text>
</comment>
<accession>A0ABU9EVA1</accession>
<dbReference type="Pfam" id="PF03948">
    <property type="entry name" value="Ribosomal_L9_C"/>
    <property type="match status" value="1"/>
</dbReference>
<proteinExistence type="inferred from homology"/>
<evidence type="ECO:0000256" key="7">
    <source>
        <dbReference type="HAMAP-Rule" id="MF_00503"/>
    </source>
</evidence>
<evidence type="ECO:0000256" key="1">
    <source>
        <dbReference type="ARBA" id="ARBA00010605"/>
    </source>
</evidence>
<keyword evidence="4 7" id="KW-0689">Ribosomal protein</keyword>
<dbReference type="SUPFAM" id="SSF55658">
    <property type="entry name" value="L9 N-domain-like"/>
    <property type="match status" value="1"/>
</dbReference>
<dbReference type="PROSITE" id="PS00651">
    <property type="entry name" value="RIBOSOMAL_L9"/>
    <property type="match status" value="1"/>
</dbReference>
<keyword evidence="3 7" id="KW-0694">RNA-binding</keyword>
<dbReference type="NCBIfam" id="TIGR00158">
    <property type="entry name" value="L9"/>
    <property type="match status" value="1"/>
</dbReference>